<dbReference type="Proteomes" id="UP000708208">
    <property type="component" value="Unassembled WGS sequence"/>
</dbReference>
<reference evidence="1" key="1">
    <citation type="submission" date="2021-06" db="EMBL/GenBank/DDBJ databases">
        <authorList>
            <person name="Hodson N. C."/>
            <person name="Mongue J. A."/>
            <person name="Jaron S. K."/>
        </authorList>
    </citation>
    <scope>NUCLEOTIDE SEQUENCE</scope>
</reference>
<organism evidence="1 2">
    <name type="scientific">Allacma fusca</name>
    <dbReference type="NCBI Taxonomy" id="39272"/>
    <lineage>
        <taxon>Eukaryota</taxon>
        <taxon>Metazoa</taxon>
        <taxon>Ecdysozoa</taxon>
        <taxon>Arthropoda</taxon>
        <taxon>Hexapoda</taxon>
        <taxon>Collembola</taxon>
        <taxon>Symphypleona</taxon>
        <taxon>Sminthuridae</taxon>
        <taxon>Allacma</taxon>
    </lineage>
</organism>
<accession>A0A8J2NUY7</accession>
<comment type="caution">
    <text evidence="1">The sequence shown here is derived from an EMBL/GenBank/DDBJ whole genome shotgun (WGS) entry which is preliminary data.</text>
</comment>
<dbReference type="EMBL" id="CAJVCH010062118">
    <property type="protein sequence ID" value="CAG7719522.1"/>
    <property type="molecule type" value="Genomic_DNA"/>
</dbReference>
<keyword evidence="2" id="KW-1185">Reference proteome</keyword>
<evidence type="ECO:0000313" key="1">
    <source>
        <dbReference type="EMBL" id="CAG7719522.1"/>
    </source>
</evidence>
<protein>
    <submittedName>
        <fullName evidence="1">Uncharacterized protein</fullName>
    </submittedName>
</protein>
<sequence length="28" mass="3211">SWLKRAPVRIAKKGKQNIGGRLSDDDWD</sequence>
<gene>
    <name evidence="1" type="ORF">AFUS01_LOCUS8845</name>
</gene>
<name>A0A8J2NUY7_9HEXA</name>
<evidence type="ECO:0000313" key="2">
    <source>
        <dbReference type="Proteomes" id="UP000708208"/>
    </source>
</evidence>
<dbReference type="AlphaFoldDB" id="A0A8J2NUY7"/>
<feature type="non-terminal residue" evidence="1">
    <location>
        <position position="1"/>
    </location>
</feature>
<proteinExistence type="predicted"/>